<dbReference type="SUPFAM" id="SSF56235">
    <property type="entry name" value="N-terminal nucleophile aminohydrolases (Ntn hydrolases)"/>
    <property type="match status" value="1"/>
</dbReference>
<dbReference type="InterPro" id="IPR043147">
    <property type="entry name" value="Penicillin_amidase_A-knob"/>
</dbReference>
<gene>
    <name evidence="6" type="ORF">ACFQ1E_04405</name>
</gene>
<comment type="similarity">
    <text evidence="1">Belongs to the peptidase S45 family.</text>
</comment>
<dbReference type="InterPro" id="IPR023343">
    <property type="entry name" value="Penicillin_amidase_dom1"/>
</dbReference>
<dbReference type="Proteomes" id="UP001596977">
    <property type="component" value="Unassembled WGS sequence"/>
</dbReference>
<evidence type="ECO:0000313" key="7">
    <source>
        <dbReference type="Proteomes" id="UP001596977"/>
    </source>
</evidence>
<dbReference type="Gene3D" id="3.60.20.10">
    <property type="entry name" value="Glutamine Phosphoribosylpyrophosphate, subunit 1, domain 1"/>
    <property type="match status" value="1"/>
</dbReference>
<accession>A0ABW3H7G1</accession>
<sequence>MQSLRNPAPARRTPGRPLERPAAGLGPGLFPQSAVPAALPGAAPAQPVPAPAARPRYTATITRTAQGLPHVVARDWGSLGYGSGYAAAQDNGCVIADHLLTVRGDRSRFFGAAGRVSVGFVEIANLESDFYHRIVGDVDALRAALAGTSAAHRAMIAGFAAGYNRVLRMEPGRFAAACRGAAWLRPMTVDDVLLMVQAGALQGASAPYARYIAAAAPPVPGAAPPGPAPSPGGAPVMPPSGEPGAAALPDSHGRTARAAATGLPPRLRLPGPLPDAAGASNAWAFGAAATPNRRGLLAAAPHFPWSGHNRFRRIQLTIPGKMDVMGAALSYSPFVSIGYNRHVAWTHTVSTSQHQSLYALALDPADPTRYRVDGAYESMTRRSITVAVKDAPPVTRTVYATRFGMMIAIPGAGLGWGAARAYALRDAELGNVRSGDTWLALARARDVTRVHAALTRNLGIPYVNTIAADSRGSAFFSDTSAIPFLSAQRLSECVVAEGATPGADTATIYILDGTRNGCAWEVDPAGPVPGLMPPARLPAMVRRDWVQNANDSYWLTHAPEPMAALSPILGPHGKRQTLRTRASIGAIEGALAAGPVDMAAVRRLSLENRVLAAELTLNGLLAIRPGRPSLARACEVLARWDRHADTGSRGAALFFAFWRKAAAIRDIWAVPFDPADPANTPRMLNPVAGDAVLDALQSAAADLAAAGIAIDAPLGQVQVSPRLGERIGIHGGPSAAGVLNAMHSAAGPEGVVPYHGTSYLLVVGWDRHGPVADSILAYSQSSDPESPWFADGTRDFSAKRWLRLPFTRAEVAAARIAPPATISE</sequence>
<keyword evidence="2" id="KW-0732">Signal</keyword>
<keyword evidence="3" id="KW-0378">Hydrolase</keyword>
<feature type="region of interest" description="Disordered" evidence="5">
    <location>
        <begin position="1"/>
        <end position="27"/>
    </location>
</feature>
<evidence type="ECO:0000256" key="4">
    <source>
        <dbReference type="ARBA" id="ARBA00023145"/>
    </source>
</evidence>
<evidence type="ECO:0000256" key="2">
    <source>
        <dbReference type="ARBA" id="ARBA00022729"/>
    </source>
</evidence>
<evidence type="ECO:0000313" key="6">
    <source>
        <dbReference type="EMBL" id="MFD0945576.1"/>
    </source>
</evidence>
<dbReference type="Pfam" id="PF01804">
    <property type="entry name" value="Penicil_amidase"/>
    <property type="match status" value="1"/>
</dbReference>
<keyword evidence="4" id="KW-0865">Zymogen</keyword>
<dbReference type="Gene3D" id="2.30.120.10">
    <property type="match status" value="1"/>
</dbReference>
<dbReference type="InterPro" id="IPR043146">
    <property type="entry name" value="Penicillin_amidase_N_B-knob"/>
</dbReference>
<dbReference type="RefSeq" id="WP_264942187.1">
    <property type="nucleotide sequence ID" value="NZ_JAPDRA010000001.1"/>
</dbReference>
<dbReference type="PANTHER" id="PTHR34218">
    <property type="entry name" value="PEPTIDASE S45 PENICILLIN AMIDASE"/>
    <property type="match status" value="1"/>
</dbReference>
<dbReference type="EMBL" id="JBHTJG010000001">
    <property type="protein sequence ID" value="MFD0945576.1"/>
    <property type="molecule type" value="Genomic_DNA"/>
</dbReference>
<organism evidence="6 7">
    <name type="scientific">Sphingomonas canadensis</name>
    <dbReference type="NCBI Taxonomy" id="1219257"/>
    <lineage>
        <taxon>Bacteria</taxon>
        <taxon>Pseudomonadati</taxon>
        <taxon>Pseudomonadota</taxon>
        <taxon>Alphaproteobacteria</taxon>
        <taxon>Sphingomonadales</taxon>
        <taxon>Sphingomonadaceae</taxon>
        <taxon>Sphingomonas</taxon>
    </lineage>
</organism>
<reference evidence="7" key="1">
    <citation type="journal article" date="2019" name="Int. J. Syst. Evol. Microbiol.">
        <title>The Global Catalogue of Microorganisms (GCM) 10K type strain sequencing project: providing services to taxonomists for standard genome sequencing and annotation.</title>
        <authorList>
            <consortium name="The Broad Institute Genomics Platform"/>
            <consortium name="The Broad Institute Genome Sequencing Center for Infectious Disease"/>
            <person name="Wu L."/>
            <person name="Ma J."/>
        </authorList>
    </citation>
    <scope>NUCLEOTIDE SEQUENCE [LARGE SCALE GENOMIC DNA]</scope>
    <source>
        <strain evidence="7">CCUG 62982</strain>
    </source>
</reference>
<feature type="region of interest" description="Disordered" evidence="5">
    <location>
        <begin position="222"/>
        <end position="257"/>
    </location>
</feature>
<keyword evidence="7" id="KW-1185">Reference proteome</keyword>
<dbReference type="InterPro" id="IPR002692">
    <property type="entry name" value="S45"/>
</dbReference>
<evidence type="ECO:0000256" key="5">
    <source>
        <dbReference type="SAM" id="MobiDB-lite"/>
    </source>
</evidence>
<dbReference type="InterPro" id="IPR029055">
    <property type="entry name" value="Ntn_hydrolases_N"/>
</dbReference>
<proteinExistence type="inferred from homology"/>
<feature type="compositionally biased region" description="Pro residues" evidence="5">
    <location>
        <begin position="222"/>
        <end position="241"/>
    </location>
</feature>
<dbReference type="Gene3D" id="1.10.1400.10">
    <property type="match status" value="1"/>
</dbReference>
<evidence type="ECO:0000256" key="3">
    <source>
        <dbReference type="ARBA" id="ARBA00022801"/>
    </source>
</evidence>
<dbReference type="Gene3D" id="1.10.439.10">
    <property type="entry name" value="Penicillin Amidohydrolase, domain 1"/>
    <property type="match status" value="1"/>
</dbReference>
<evidence type="ECO:0000256" key="1">
    <source>
        <dbReference type="ARBA" id="ARBA00006586"/>
    </source>
</evidence>
<name>A0ABW3H7G1_9SPHN</name>
<dbReference type="PANTHER" id="PTHR34218:SF3">
    <property type="entry name" value="ACYL-HOMOSERINE LACTONE ACYLASE PVDQ"/>
    <property type="match status" value="1"/>
</dbReference>
<comment type="caution">
    <text evidence="6">The sequence shown here is derived from an EMBL/GenBank/DDBJ whole genome shotgun (WGS) entry which is preliminary data.</text>
</comment>
<protein>
    <submittedName>
        <fullName evidence="6">Penicillin acylase family protein</fullName>
    </submittedName>
</protein>